<feature type="chain" id="PRO_5010553994" evidence="1">
    <location>
        <begin position="33"/>
        <end position="139"/>
    </location>
</feature>
<dbReference type="OrthoDB" id="2293239at2"/>
<evidence type="ECO:0000256" key="1">
    <source>
        <dbReference type="SAM" id="SignalP"/>
    </source>
</evidence>
<gene>
    <name evidence="2" type="ORF">PL11_002475</name>
</gene>
<evidence type="ECO:0000313" key="2">
    <source>
        <dbReference type="EMBL" id="AQW20856.1"/>
    </source>
</evidence>
<evidence type="ECO:0000313" key="3">
    <source>
        <dbReference type="Proteomes" id="UP000030361"/>
    </source>
</evidence>
<dbReference type="KEGG" id="lcu:PL11_002475"/>
<dbReference type="EMBL" id="CP018906">
    <property type="protein sequence ID" value="AQW20856.1"/>
    <property type="molecule type" value="Genomic_DNA"/>
</dbReference>
<sequence>MNSKKCRFAKVFGIACLMGLSLSTGLTVQAQAAVIPKSIRGNWYQYLGDHHYARIRFTKHTVSYRNFNEGKYQYEDPIKSTAKNAKGKWVEIKSSKDHGTGTFYRVSKSGKYKQLQVAYGDDVERVTSFNYYRAHVHKQ</sequence>
<name>A0A1S6QGW1_9LACO</name>
<keyword evidence="3" id="KW-1185">Reference proteome</keyword>
<organism evidence="2 3">
    <name type="scientific">Lentilactobacillus curieae</name>
    <dbReference type="NCBI Taxonomy" id="1138822"/>
    <lineage>
        <taxon>Bacteria</taxon>
        <taxon>Bacillati</taxon>
        <taxon>Bacillota</taxon>
        <taxon>Bacilli</taxon>
        <taxon>Lactobacillales</taxon>
        <taxon>Lactobacillaceae</taxon>
        <taxon>Lentilactobacillus</taxon>
    </lineage>
</organism>
<dbReference type="RefSeq" id="WP_035166114.1">
    <property type="nucleotide sequence ID" value="NZ_CP018906.1"/>
</dbReference>
<proteinExistence type="predicted"/>
<reference evidence="2 3" key="1">
    <citation type="journal article" date="2015" name="Genome Announc.">
        <title>Genome Sequence of Lactobacillus curieae CCTCC M 2011381T, a Novel Producer of Gamma-aminobutyric Acid.</title>
        <authorList>
            <person name="Wang Y."/>
            <person name="Wang Y."/>
            <person name="Lang C."/>
            <person name="Wei D."/>
            <person name="Xu P."/>
            <person name="Xie J."/>
        </authorList>
    </citation>
    <scope>NUCLEOTIDE SEQUENCE [LARGE SCALE GENOMIC DNA]</scope>
    <source>
        <strain evidence="2 3">CCTCC M 2011381</strain>
    </source>
</reference>
<keyword evidence="1" id="KW-0732">Signal</keyword>
<dbReference type="AlphaFoldDB" id="A0A1S6QGW1"/>
<feature type="signal peptide" evidence="1">
    <location>
        <begin position="1"/>
        <end position="32"/>
    </location>
</feature>
<protein>
    <submittedName>
        <fullName evidence="2">Uncharacterized protein</fullName>
    </submittedName>
</protein>
<dbReference type="Proteomes" id="UP000030361">
    <property type="component" value="Chromosome"/>
</dbReference>
<accession>A0A1S6QGW1</accession>